<evidence type="ECO:0000313" key="5">
    <source>
        <dbReference type="Proteomes" id="UP000469011"/>
    </source>
</evidence>
<evidence type="ECO:0000313" key="4">
    <source>
        <dbReference type="EMBL" id="NDW03796.1"/>
    </source>
</evidence>
<dbReference type="Pfam" id="PF05016">
    <property type="entry name" value="ParE_toxin"/>
    <property type="match status" value="1"/>
</dbReference>
<organism evidence="4 5">
    <name type="scientific">Jiella pacifica</name>
    <dbReference type="NCBI Taxonomy" id="2696469"/>
    <lineage>
        <taxon>Bacteria</taxon>
        <taxon>Pseudomonadati</taxon>
        <taxon>Pseudomonadota</taxon>
        <taxon>Alphaproteobacteria</taxon>
        <taxon>Hyphomicrobiales</taxon>
        <taxon>Aurantimonadaceae</taxon>
        <taxon>Jiella</taxon>
    </lineage>
</organism>
<keyword evidence="5" id="KW-1185">Reference proteome</keyword>
<dbReference type="InterPro" id="IPR028344">
    <property type="entry name" value="ParE1/4"/>
</dbReference>
<dbReference type="InterPro" id="IPR035093">
    <property type="entry name" value="RelE/ParE_toxin_dom_sf"/>
</dbReference>
<comment type="similarity">
    <text evidence="1 3">Belongs to the RelE toxin family.</text>
</comment>
<dbReference type="EMBL" id="JAAAMG010000003">
    <property type="protein sequence ID" value="NDW03796.1"/>
    <property type="molecule type" value="Genomic_DNA"/>
</dbReference>
<dbReference type="InterPro" id="IPR051803">
    <property type="entry name" value="TA_system_RelE-like_toxin"/>
</dbReference>
<evidence type="ECO:0000256" key="1">
    <source>
        <dbReference type="ARBA" id="ARBA00006226"/>
    </source>
</evidence>
<comment type="caution">
    <text evidence="4">The sequence shown here is derived from an EMBL/GenBank/DDBJ whole genome shotgun (WGS) entry which is preliminary data.</text>
</comment>
<dbReference type="PIRSF" id="PIRSF029218">
    <property type="entry name" value="ParE"/>
    <property type="match status" value="1"/>
</dbReference>
<dbReference type="PANTHER" id="PTHR33755">
    <property type="entry name" value="TOXIN PARE1-RELATED"/>
    <property type="match status" value="1"/>
</dbReference>
<protein>
    <recommendedName>
        <fullName evidence="3">Toxin</fullName>
    </recommendedName>
</protein>
<dbReference type="InterPro" id="IPR007712">
    <property type="entry name" value="RelE/ParE_toxin"/>
</dbReference>
<accession>A0A6N9T160</accession>
<proteinExistence type="inferred from homology"/>
<name>A0A6N9T160_9HYPH</name>
<reference evidence="4 5" key="1">
    <citation type="submission" date="2020-01" db="EMBL/GenBank/DDBJ databases">
        <title>Jiella pacifica sp. nov.</title>
        <authorList>
            <person name="Xue Z."/>
            <person name="Zhu S."/>
            <person name="Chen J."/>
            <person name="Yang J."/>
        </authorList>
    </citation>
    <scope>NUCLEOTIDE SEQUENCE [LARGE SCALE GENOMIC DNA]</scope>
    <source>
        <strain evidence="4 5">40Bstr34</strain>
    </source>
</reference>
<dbReference type="PANTHER" id="PTHR33755:SF9">
    <property type="entry name" value="TOXIN PARE1"/>
    <property type="match status" value="1"/>
</dbReference>
<dbReference type="Gene3D" id="3.30.2310.20">
    <property type="entry name" value="RelE-like"/>
    <property type="match status" value="1"/>
</dbReference>
<gene>
    <name evidence="4" type="ORF">GTK09_05080</name>
</gene>
<dbReference type="Proteomes" id="UP000469011">
    <property type="component" value="Unassembled WGS sequence"/>
</dbReference>
<sequence>MTSRRPHAGKPVSSRPGVTYRLTAKAADDIRRITADGIRMFGAAQASRYHARLRQSFEALARYPELARERHELTPPVRVHPCGSHIIVYLADQSGVLIVRVRHGHEDWGNEP</sequence>
<keyword evidence="2" id="KW-1277">Toxin-antitoxin system</keyword>
<evidence type="ECO:0000256" key="2">
    <source>
        <dbReference type="ARBA" id="ARBA00022649"/>
    </source>
</evidence>
<evidence type="ECO:0000256" key="3">
    <source>
        <dbReference type="PIRNR" id="PIRNR029218"/>
    </source>
</evidence>
<dbReference type="AlphaFoldDB" id="A0A6N9T160"/>